<dbReference type="PROSITE" id="PS00036">
    <property type="entry name" value="BZIP_BASIC"/>
    <property type="match status" value="1"/>
</dbReference>
<proteinExistence type="inferred from homology"/>
<feature type="region of interest" description="Disordered" evidence="8">
    <location>
        <begin position="1"/>
        <end position="122"/>
    </location>
</feature>
<dbReference type="AlphaFoldDB" id="A0AAE1JDA5"/>
<feature type="coiled-coil region" evidence="7">
    <location>
        <begin position="141"/>
        <end position="182"/>
    </location>
</feature>
<dbReference type="InterPro" id="IPR004827">
    <property type="entry name" value="bZIP"/>
</dbReference>
<dbReference type="InterPro" id="IPR044280">
    <property type="entry name" value="Hac1/HY5"/>
</dbReference>
<sequence>MTHDFISKSHKRERDMSVQLKDPVFSASSSSSPSSWNHRHNNNNHTFPLHKSSKIEDSDEDLFRVPDMEAAAAGGGEGGGGGAVVSNGNEKAAASLSNVTATATDSQFQSGKRRRGRNPADKECRRLKRLLRNRVSAQQARERKKVYVNELEGRAKELEDKNSKLKERISTLINENAMLRKVLMNTRPKIDESGELKQDQLSKS</sequence>
<dbReference type="InterPro" id="IPR046347">
    <property type="entry name" value="bZIP_sf"/>
</dbReference>
<evidence type="ECO:0000256" key="2">
    <source>
        <dbReference type="ARBA" id="ARBA00007163"/>
    </source>
</evidence>
<dbReference type="Gene3D" id="1.20.5.490">
    <property type="entry name" value="Single helix bin"/>
    <property type="match status" value="1"/>
</dbReference>
<keyword evidence="3" id="KW-0805">Transcription regulation</keyword>
<reference evidence="10" key="1">
    <citation type="submission" date="2023-10" db="EMBL/GenBank/DDBJ databases">
        <title>Chromosome-level genome of the transformable northern wattle, Acacia crassicarpa.</title>
        <authorList>
            <person name="Massaro I."/>
            <person name="Sinha N.R."/>
            <person name="Poethig S."/>
            <person name="Leichty A.R."/>
        </authorList>
    </citation>
    <scope>NUCLEOTIDE SEQUENCE</scope>
    <source>
        <strain evidence="10">Acra3RX</strain>
        <tissue evidence="10">Leaf</tissue>
    </source>
</reference>
<evidence type="ECO:0000256" key="5">
    <source>
        <dbReference type="ARBA" id="ARBA00023163"/>
    </source>
</evidence>
<keyword evidence="11" id="KW-1185">Reference proteome</keyword>
<dbReference type="GO" id="GO:0010218">
    <property type="term" value="P:response to far red light"/>
    <property type="evidence" value="ECO:0007669"/>
    <property type="project" value="TreeGrafter"/>
</dbReference>
<feature type="domain" description="BZIP" evidence="9">
    <location>
        <begin position="123"/>
        <end position="186"/>
    </location>
</feature>
<dbReference type="GO" id="GO:0003677">
    <property type="term" value="F:DNA binding"/>
    <property type="evidence" value="ECO:0007669"/>
    <property type="project" value="UniProtKB-KW"/>
</dbReference>
<feature type="compositionally biased region" description="Low complexity" evidence="8">
    <location>
        <begin position="26"/>
        <end position="36"/>
    </location>
</feature>
<dbReference type="GO" id="GO:0010114">
    <property type="term" value="P:response to red light"/>
    <property type="evidence" value="ECO:0007669"/>
    <property type="project" value="TreeGrafter"/>
</dbReference>
<comment type="similarity">
    <text evidence="2">Belongs to the bZIP family.</text>
</comment>
<evidence type="ECO:0000256" key="1">
    <source>
        <dbReference type="ARBA" id="ARBA00004123"/>
    </source>
</evidence>
<dbReference type="SMART" id="SM00338">
    <property type="entry name" value="BRLZ"/>
    <property type="match status" value="1"/>
</dbReference>
<feature type="compositionally biased region" description="Polar residues" evidence="8">
    <location>
        <begin position="95"/>
        <end position="110"/>
    </location>
</feature>
<accession>A0AAE1JDA5</accession>
<evidence type="ECO:0000313" key="10">
    <source>
        <dbReference type="EMBL" id="KAK4268347.1"/>
    </source>
</evidence>
<dbReference type="GO" id="GO:0045944">
    <property type="term" value="P:positive regulation of transcription by RNA polymerase II"/>
    <property type="evidence" value="ECO:0007669"/>
    <property type="project" value="InterPro"/>
</dbReference>
<feature type="compositionally biased region" description="Basic and acidic residues" evidence="8">
    <location>
        <begin position="1"/>
        <end position="16"/>
    </location>
</feature>
<dbReference type="EMBL" id="JAWXYG010000007">
    <property type="protein sequence ID" value="KAK4268347.1"/>
    <property type="molecule type" value="Genomic_DNA"/>
</dbReference>
<keyword evidence="7" id="KW-0175">Coiled coil</keyword>
<feature type="compositionally biased region" description="Gly residues" evidence="8">
    <location>
        <begin position="73"/>
        <end position="83"/>
    </location>
</feature>
<dbReference type="SUPFAM" id="SSF57959">
    <property type="entry name" value="Leucine zipper domain"/>
    <property type="match status" value="1"/>
</dbReference>
<evidence type="ECO:0000256" key="3">
    <source>
        <dbReference type="ARBA" id="ARBA00023015"/>
    </source>
</evidence>
<feature type="compositionally biased region" description="Basic and acidic residues" evidence="8">
    <location>
        <begin position="53"/>
        <end position="67"/>
    </location>
</feature>
<evidence type="ECO:0000256" key="8">
    <source>
        <dbReference type="SAM" id="MobiDB-lite"/>
    </source>
</evidence>
<dbReference type="GO" id="GO:0010017">
    <property type="term" value="P:red or far-red light signaling pathway"/>
    <property type="evidence" value="ECO:0007669"/>
    <property type="project" value="TreeGrafter"/>
</dbReference>
<organism evidence="10 11">
    <name type="scientific">Acacia crassicarpa</name>
    <name type="common">northern wattle</name>
    <dbReference type="NCBI Taxonomy" id="499986"/>
    <lineage>
        <taxon>Eukaryota</taxon>
        <taxon>Viridiplantae</taxon>
        <taxon>Streptophyta</taxon>
        <taxon>Embryophyta</taxon>
        <taxon>Tracheophyta</taxon>
        <taxon>Spermatophyta</taxon>
        <taxon>Magnoliopsida</taxon>
        <taxon>eudicotyledons</taxon>
        <taxon>Gunneridae</taxon>
        <taxon>Pentapetalae</taxon>
        <taxon>rosids</taxon>
        <taxon>fabids</taxon>
        <taxon>Fabales</taxon>
        <taxon>Fabaceae</taxon>
        <taxon>Caesalpinioideae</taxon>
        <taxon>mimosoid clade</taxon>
        <taxon>Acacieae</taxon>
        <taxon>Acacia</taxon>
    </lineage>
</organism>
<evidence type="ECO:0000256" key="4">
    <source>
        <dbReference type="ARBA" id="ARBA00023125"/>
    </source>
</evidence>
<dbReference type="PANTHER" id="PTHR46714">
    <property type="entry name" value="TRANSCRIPTIONAL ACTIVATOR HAC1"/>
    <property type="match status" value="1"/>
</dbReference>
<keyword evidence="6" id="KW-0539">Nucleus</keyword>
<protein>
    <recommendedName>
        <fullName evidence="9">BZIP domain-containing protein</fullName>
    </recommendedName>
</protein>
<comment type="caution">
    <text evidence="10">The sequence shown here is derived from an EMBL/GenBank/DDBJ whole genome shotgun (WGS) entry which is preliminary data.</text>
</comment>
<dbReference type="Proteomes" id="UP001293593">
    <property type="component" value="Unassembled WGS sequence"/>
</dbReference>
<dbReference type="GO" id="GO:0010099">
    <property type="term" value="P:regulation of photomorphogenesis"/>
    <property type="evidence" value="ECO:0007669"/>
    <property type="project" value="TreeGrafter"/>
</dbReference>
<evidence type="ECO:0000256" key="6">
    <source>
        <dbReference type="ARBA" id="ARBA00023242"/>
    </source>
</evidence>
<evidence type="ECO:0000259" key="9">
    <source>
        <dbReference type="PROSITE" id="PS50217"/>
    </source>
</evidence>
<keyword evidence="5" id="KW-0804">Transcription</keyword>
<dbReference type="PROSITE" id="PS50217">
    <property type="entry name" value="BZIP"/>
    <property type="match status" value="1"/>
</dbReference>
<dbReference type="CDD" id="cd14704">
    <property type="entry name" value="bZIP_HY5-like"/>
    <property type="match status" value="1"/>
</dbReference>
<evidence type="ECO:0000256" key="7">
    <source>
        <dbReference type="SAM" id="Coils"/>
    </source>
</evidence>
<dbReference type="GO" id="GO:0005634">
    <property type="term" value="C:nucleus"/>
    <property type="evidence" value="ECO:0007669"/>
    <property type="project" value="UniProtKB-SubCell"/>
</dbReference>
<keyword evidence="4" id="KW-0238">DNA-binding</keyword>
<dbReference type="Pfam" id="PF00170">
    <property type="entry name" value="bZIP_1"/>
    <property type="match status" value="1"/>
</dbReference>
<gene>
    <name evidence="10" type="ORF">QN277_025016</name>
</gene>
<name>A0AAE1JDA5_9FABA</name>
<dbReference type="GO" id="GO:0000981">
    <property type="term" value="F:DNA-binding transcription factor activity, RNA polymerase II-specific"/>
    <property type="evidence" value="ECO:0007669"/>
    <property type="project" value="InterPro"/>
</dbReference>
<comment type="subcellular location">
    <subcellularLocation>
        <location evidence="1">Nucleus</location>
    </subcellularLocation>
</comment>
<evidence type="ECO:0000313" key="11">
    <source>
        <dbReference type="Proteomes" id="UP001293593"/>
    </source>
</evidence>
<dbReference type="PANTHER" id="PTHR46714:SF5">
    <property type="entry name" value="TRANSCRIPTION FACTOR HY5-LIKE"/>
    <property type="match status" value="1"/>
</dbReference>